<feature type="compositionally biased region" description="Polar residues" evidence="2">
    <location>
        <begin position="186"/>
        <end position="202"/>
    </location>
</feature>
<dbReference type="PANTHER" id="PTHR15111:SF0">
    <property type="entry name" value="UNCONVENTIONAL PREFOLDIN RPB5 INTERACTOR 1"/>
    <property type="match status" value="1"/>
</dbReference>
<keyword evidence="5" id="KW-1185">Reference proteome</keyword>
<evidence type="ECO:0000256" key="1">
    <source>
        <dbReference type="SAM" id="Coils"/>
    </source>
</evidence>
<dbReference type="Proteomes" id="UP000076881">
    <property type="component" value="Unassembled WGS sequence"/>
</dbReference>
<dbReference type="AlphaFoldDB" id="A0A168K0T2"/>
<dbReference type="STRING" id="1081108.A0A168K0T2"/>
<dbReference type="Pfam" id="PF12927">
    <property type="entry name" value="DUF3835"/>
    <property type="match status" value="1"/>
</dbReference>
<feature type="compositionally biased region" description="Acidic residues" evidence="2">
    <location>
        <begin position="288"/>
        <end position="321"/>
    </location>
</feature>
<protein>
    <recommendedName>
        <fullName evidence="3">DUF3835 domain-containing protein</fullName>
    </recommendedName>
</protein>
<evidence type="ECO:0000313" key="4">
    <source>
        <dbReference type="EMBL" id="OAA81105.1"/>
    </source>
</evidence>
<feature type="domain" description="DUF3835" evidence="3">
    <location>
        <begin position="520"/>
        <end position="596"/>
    </location>
</feature>
<dbReference type="OrthoDB" id="21413at2759"/>
<dbReference type="InterPro" id="IPR039553">
    <property type="entry name" value="Prefoldin-like"/>
</dbReference>
<dbReference type="InterPro" id="IPR024325">
    <property type="entry name" value="DUF3835"/>
</dbReference>
<dbReference type="PANTHER" id="PTHR15111">
    <property type="entry name" value="RNA POLYMERASE II SUBUNIT 5-MEDIATING PROTEIN NNX3"/>
    <property type="match status" value="1"/>
</dbReference>
<dbReference type="GO" id="GO:0003714">
    <property type="term" value="F:transcription corepressor activity"/>
    <property type="evidence" value="ECO:0007669"/>
    <property type="project" value="TreeGrafter"/>
</dbReference>
<feature type="compositionally biased region" description="Basic residues" evidence="2">
    <location>
        <begin position="468"/>
        <end position="477"/>
    </location>
</feature>
<name>A0A168K0T2_CORDF</name>
<evidence type="ECO:0000259" key="3">
    <source>
        <dbReference type="Pfam" id="PF12927"/>
    </source>
</evidence>
<feature type="compositionally biased region" description="Basic residues" evidence="2">
    <location>
        <begin position="590"/>
        <end position="599"/>
    </location>
</feature>
<reference evidence="4 5" key="1">
    <citation type="journal article" date="2016" name="Genome Biol. Evol.">
        <title>Divergent and convergent evolution of fungal pathogenicity.</title>
        <authorList>
            <person name="Shang Y."/>
            <person name="Xiao G."/>
            <person name="Zheng P."/>
            <person name="Cen K."/>
            <person name="Zhan S."/>
            <person name="Wang C."/>
        </authorList>
    </citation>
    <scope>NUCLEOTIDE SEQUENCE [LARGE SCALE GENOMIC DNA]</scope>
    <source>
        <strain evidence="4 5">RCEF 1005</strain>
    </source>
</reference>
<dbReference type="EMBL" id="AZHF01000001">
    <property type="protein sequence ID" value="OAA81105.1"/>
    <property type="molecule type" value="Genomic_DNA"/>
</dbReference>
<gene>
    <name evidence="4" type="ORF">LEL_00650</name>
</gene>
<dbReference type="InterPro" id="IPR052255">
    <property type="entry name" value="RNA_pol_II_subunit5-mediator"/>
</dbReference>
<comment type="caution">
    <text evidence="4">The sequence shown here is derived from an EMBL/GenBank/DDBJ whole genome shotgun (WGS) entry which is preliminary data.</text>
</comment>
<evidence type="ECO:0000256" key="2">
    <source>
        <dbReference type="SAM" id="MobiDB-lite"/>
    </source>
</evidence>
<dbReference type="GO" id="GO:0000122">
    <property type="term" value="P:negative regulation of transcription by RNA polymerase II"/>
    <property type="evidence" value="ECO:0007669"/>
    <property type="project" value="TreeGrafter"/>
</dbReference>
<feature type="compositionally biased region" description="Basic and acidic residues" evidence="2">
    <location>
        <begin position="397"/>
        <end position="410"/>
    </location>
</feature>
<dbReference type="GO" id="GO:0019212">
    <property type="term" value="F:phosphatase inhibitor activity"/>
    <property type="evidence" value="ECO:0007669"/>
    <property type="project" value="TreeGrafter"/>
</dbReference>
<feature type="compositionally biased region" description="Low complexity" evidence="2">
    <location>
        <begin position="455"/>
        <end position="465"/>
    </location>
</feature>
<feature type="region of interest" description="Disordered" evidence="2">
    <location>
        <begin position="348"/>
        <end position="519"/>
    </location>
</feature>
<feature type="region of interest" description="Disordered" evidence="2">
    <location>
        <begin position="578"/>
        <end position="599"/>
    </location>
</feature>
<proteinExistence type="predicted"/>
<accession>A0A168K0T2</accession>
<evidence type="ECO:0000313" key="5">
    <source>
        <dbReference type="Proteomes" id="UP000076881"/>
    </source>
</evidence>
<keyword evidence="1" id="KW-0175">Coiled coil</keyword>
<feature type="compositionally biased region" description="Acidic residues" evidence="2">
    <location>
        <begin position="358"/>
        <end position="371"/>
    </location>
</feature>
<organism evidence="4 5">
    <name type="scientific">Akanthomyces lecanii RCEF 1005</name>
    <dbReference type="NCBI Taxonomy" id="1081108"/>
    <lineage>
        <taxon>Eukaryota</taxon>
        <taxon>Fungi</taxon>
        <taxon>Dikarya</taxon>
        <taxon>Ascomycota</taxon>
        <taxon>Pezizomycotina</taxon>
        <taxon>Sordariomycetes</taxon>
        <taxon>Hypocreomycetidae</taxon>
        <taxon>Hypocreales</taxon>
        <taxon>Cordycipitaceae</taxon>
        <taxon>Akanthomyces</taxon>
        <taxon>Cordyceps confragosa</taxon>
    </lineage>
</organism>
<feature type="region of interest" description="Disordered" evidence="2">
    <location>
        <begin position="286"/>
        <end position="326"/>
    </location>
</feature>
<feature type="compositionally biased region" description="Basic and acidic residues" evidence="2">
    <location>
        <begin position="235"/>
        <end position="249"/>
    </location>
</feature>
<dbReference type="Pfam" id="PF13758">
    <property type="entry name" value="Prefoldin_3"/>
    <property type="match status" value="1"/>
</dbReference>
<feature type="region of interest" description="Disordered" evidence="2">
    <location>
        <begin position="180"/>
        <end position="264"/>
    </location>
</feature>
<feature type="coiled-coil region" evidence="1">
    <location>
        <begin position="103"/>
        <end position="130"/>
    </location>
</feature>
<dbReference type="GO" id="GO:0003682">
    <property type="term" value="F:chromatin binding"/>
    <property type="evidence" value="ECO:0007669"/>
    <property type="project" value="TreeGrafter"/>
</dbReference>
<feature type="compositionally biased region" description="Low complexity" evidence="2">
    <location>
        <begin position="380"/>
        <end position="396"/>
    </location>
</feature>
<sequence>MPAVSHAPPIHETLADMDSHIARLKDKVEEQRKTLQHWQTWDAEYEALKEEVQALAEAPSVEELRRVRAGFDGELLVAKELGEIFGQQQRSRDQVINILDRRIDYVSQNVRSLQTQLEKAELEILDAEASNEQGAVDENGPPITEIVEELDEDGNVLSFRLNRPGDALPRVKAALEKAGIDAPSLDPSSSKPQQDVKTTSLAKNEPGKKVKESIALPPESEPAQNATPPVSRMAKRVDGIMKTAKEQEKISSQPAAIPDDEDPDEAALRQQMLKYSMGEMGAVVAELNLEEDDEDDDDFDDDEWLDADEIDLDDDDDEEEDKYGRFTGRMITDKYQRRMLELETKLGVKSRFTQKLEEEAEEKDSDDDDGEGIGRIRIQSKPTPSSASSSAVPTKSIVKDKSTAKNEPKKGVRFANELDIAQEAEQPSSTPAETKADSTDIVEPMSELIVERKPASTPAAVTAPSKQRPSRFKKAKKAASAPTETRSIPKGPFDVPSSFLSQHEEQEERPVPTGPEGKTIADTLVEKGSVARPADPSELDDNMVHMGVAEEHHRLRSRFIRRDGQGFAKEREVHVQSLEEAEGRGEHISRFKAARLSRQ</sequence>